<name>A0A5K1UP94_ENTHI</name>
<evidence type="ECO:0000259" key="2">
    <source>
        <dbReference type="PROSITE" id="PS50021"/>
    </source>
</evidence>
<reference evidence="3 4" key="1">
    <citation type="submission" date="2016-05" db="EMBL/GenBank/DDBJ databases">
        <title>First whole genome sequencing of Entamoeba histolytica HM1:IMSS-clone-6.</title>
        <authorList>
            <person name="Mukherjee Avik.K."/>
            <person name="Izumyama S."/>
            <person name="Nakada-Tsukui K."/>
            <person name="Nozaki T."/>
        </authorList>
    </citation>
    <scope>NUCLEOTIDE SEQUENCE [LARGE SCALE GENOMIC DNA]</scope>
    <source>
        <strain evidence="3 4">HM1:IMSS clone 6</strain>
    </source>
</reference>
<evidence type="ECO:0000313" key="4">
    <source>
        <dbReference type="Proteomes" id="UP000078387"/>
    </source>
</evidence>
<organism evidence="3 4">
    <name type="scientific">Entamoeba histolytica</name>
    <dbReference type="NCBI Taxonomy" id="5759"/>
    <lineage>
        <taxon>Eukaryota</taxon>
        <taxon>Amoebozoa</taxon>
        <taxon>Evosea</taxon>
        <taxon>Archamoebae</taxon>
        <taxon>Mastigamoebida</taxon>
        <taxon>Entamoebidae</taxon>
        <taxon>Entamoeba</taxon>
    </lineage>
</organism>
<dbReference type="SUPFAM" id="SSF47576">
    <property type="entry name" value="Calponin-homology domain, CH-domain"/>
    <property type="match status" value="1"/>
</dbReference>
<dbReference type="OMA" id="ENLIVEW"/>
<dbReference type="InterPro" id="IPR001715">
    <property type="entry name" value="CH_dom"/>
</dbReference>
<protein>
    <recommendedName>
        <fullName evidence="2">Calponin-homology (CH) domain-containing protein</fullName>
    </recommendedName>
</protein>
<dbReference type="Gene3D" id="1.10.418.10">
    <property type="entry name" value="Calponin-like domain"/>
    <property type="match status" value="1"/>
</dbReference>
<dbReference type="Proteomes" id="UP000078387">
    <property type="component" value="Unassembled WGS sequence"/>
</dbReference>
<dbReference type="SMART" id="SM00033">
    <property type="entry name" value="CH"/>
    <property type="match status" value="1"/>
</dbReference>
<dbReference type="VEuPathDB" id="AmoebaDB:EHI7A_051760"/>
<accession>A0A5K1UP94</accession>
<dbReference type="Pfam" id="PF00307">
    <property type="entry name" value="CH"/>
    <property type="match status" value="1"/>
</dbReference>
<keyword evidence="1" id="KW-0175">Coiled coil</keyword>
<feature type="domain" description="Calponin-homology (CH)" evidence="2">
    <location>
        <begin position="278"/>
        <end position="393"/>
    </location>
</feature>
<evidence type="ECO:0000256" key="1">
    <source>
        <dbReference type="SAM" id="Coils"/>
    </source>
</evidence>
<comment type="caution">
    <text evidence="3">The sequence shown here is derived from an EMBL/GenBank/DDBJ whole genome shotgun (WGS) entry which is preliminary data.</text>
</comment>
<dbReference type="EMBL" id="BDEQ01000001">
    <property type="protein sequence ID" value="GAT96233.1"/>
    <property type="molecule type" value="Genomic_DNA"/>
</dbReference>
<feature type="coiled-coil region" evidence="1">
    <location>
        <begin position="79"/>
        <end position="272"/>
    </location>
</feature>
<evidence type="ECO:0000313" key="3">
    <source>
        <dbReference type="EMBL" id="GAT96233.1"/>
    </source>
</evidence>
<dbReference type="VEuPathDB" id="AmoebaDB:EHI_156420"/>
<proteinExistence type="predicted"/>
<dbReference type="VEuPathDB" id="AmoebaDB:EHI5A_083820"/>
<dbReference type="VEuPathDB" id="AmoebaDB:EHI8A_051270"/>
<sequence>MTEQTQQPVFQLLDDATLQQVDPKVIYQQYEILRREFLSALAFVEPTFDLSSALAGELQRTINENRMYREQYLSRSAEYQVYQQQALKQSQSIRKMEKEFDKKKTDTIEEQKNLQNQLERLIGESIVNRDNVKKTYISLEEEFDNLLRESLSETVEAINNYQHEVDVLKGQKKQIESEEHVEGNIEEIQSLLESSKTKLSNDLEEKNKTLNGLDTKIIEIENSKKENTELVQDKQAFIDKLTHDTAEMDKTLEELRKQVAAKRAEEDNKKEEIIVKSLPQPNHVANLEEKLIIDWFGRFGIEVGDFKTSFNDGLLICQVIDKIKPGVINWSMFARPKNGRSLNIFQRRTNCTVLVETVQTLGLTNTGIGSQDITDGNVKMLMGFFRALMVWETSLKKSLLA</sequence>
<gene>
    <name evidence="3" type="ORF">CL6EHI_156420</name>
</gene>
<dbReference type="InterPro" id="IPR036872">
    <property type="entry name" value="CH_dom_sf"/>
</dbReference>
<dbReference type="VEuPathDB" id="AmoebaDB:KM1_098360"/>
<dbReference type="AlphaFoldDB" id="A0A5K1UP94"/>
<dbReference type="PROSITE" id="PS50021">
    <property type="entry name" value="CH"/>
    <property type="match status" value="1"/>
</dbReference>